<accession>A0A7U9HFH9</accession>
<dbReference type="AlphaFoldDB" id="A0A7U9HFH9"/>
<dbReference type="EMBL" id="CM001889">
    <property type="protein sequence ID" value="EOY51783.1"/>
    <property type="molecule type" value="Genomic_DNA"/>
</dbReference>
<name>A0A7U9HFH9_STRLI</name>
<dbReference type="Proteomes" id="UP000014062">
    <property type="component" value="Chromosome"/>
</dbReference>
<gene>
    <name evidence="2" type="ORF">SLI_7079</name>
</gene>
<proteinExistence type="predicted"/>
<sequence length="45" mass="4551">MRSGGVRPSRPYVCLGPAPPNDAAQTKTAPSHDAAWACGGSCHTA</sequence>
<evidence type="ECO:0000313" key="3">
    <source>
        <dbReference type="Proteomes" id="UP000014062"/>
    </source>
</evidence>
<reference evidence="3" key="1">
    <citation type="journal article" date="2013" name="Genome Biol. Evol.">
        <title>The genome sequence of Streptomyces lividans 66 reveals a novel tRNA-dependent peptide biosynthetic system within a metal-related genomic island.</title>
        <authorList>
            <person name="Cruz-Morales P."/>
            <person name="Vijgenboom E."/>
            <person name="Iruegas-Bocardo F."/>
            <person name="Girard G."/>
            <person name="Yanez-Guerra L.A."/>
            <person name="Ramos-Aboites H.E."/>
            <person name="Pernodet J.L."/>
            <person name="Anne J."/>
            <person name="van Wezel G.P."/>
            <person name="Barona-Gomez F."/>
        </authorList>
    </citation>
    <scope>NUCLEOTIDE SEQUENCE [LARGE SCALE GENOMIC DNA]</scope>
    <source>
        <strain evidence="3">1326</strain>
    </source>
</reference>
<evidence type="ECO:0000313" key="2">
    <source>
        <dbReference type="EMBL" id="EOY51783.1"/>
    </source>
</evidence>
<protein>
    <submittedName>
        <fullName evidence="2">Uncharacterized protein</fullName>
    </submittedName>
</protein>
<feature type="region of interest" description="Disordered" evidence="1">
    <location>
        <begin position="1"/>
        <end position="28"/>
    </location>
</feature>
<organism evidence="2 3">
    <name type="scientific">Streptomyces lividans 1326</name>
    <dbReference type="NCBI Taxonomy" id="1200984"/>
    <lineage>
        <taxon>Bacteria</taxon>
        <taxon>Bacillati</taxon>
        <taxon>Actinomycetota</taxon>
        <taxon>Actinomycetes</taxon>
        <taxon>Kitasatosporales</taxon>
        <taxon>Streptomycetaceae</taxon>
        <taxon>Streptomyces</taxon>
    </lineage>
</organism>
<evidence type="ECO:0000256" key="1">
    <source>
        <dbReference type="SAM" id="MobiDB-lite"/>
    </source>
</evidence>